<reference evidence="2" key="3">
    <citation type="journal article" date="2017" name="Nature">
        <title>Genome sequence of the progenitor of the wheat D genome Aegilops tauschii.</title>
        <authorList>
            <person name="Luo M.C."/>
            <person name="Gu Y.Q."/>
            <person name="Puiu D."/>
            <person name="Wang H."/>
            <person name="Twardziok S.O."/>
            <person name="Deal K.R."/>
            <person name="Huo N."/>
            <person name="Zhu T."/>
            <person name="Wang L."/>
            <person name="Wang Y."/>
            <person name="McGuire P.E."/>
            <person name="Liu S."/>
            <person name="Long H."/>
            <person name="Ramasamy R.K."/>
            <person name="Rodriguez J.C."/>
            <person name="Van S.L."/>
            <person name="Yuan L."/>
            <person name="Wang Z."/>
            <person name="Xia Z."/>
            <person name="Xiao L."/>
            <person name="Anderson O.D."/>
            <person name="Ouyang S."/>
            <person name="Liang Y."/>
            <person name="Zimin A.V."/>
            <person name="Pertea G."/>
            <person name="Qi P."/>
            <person name="Bennetzen J.L."/>
            <person name="Dai X."/>
            <person name="Dawson M.W."/>
            <person name="Muller H.G."/>
            <person name="Kugler K."/>
            <person name="Rivarola-Duarte L."/>
            <person name="Spannagl M."/>
            <person name="Mayer K.F.X."/>
            <person name="Lu F.H."/>
            <person name="Bevan M.W."/>
            <person name="Leroy P."/>
            <person name="Li P."/>
            <person name="You F.M."/>
            <person name="Sun Q."/>
            <person name="Liu Z."/>
            <person name="Lyons E."/>
            <person name="Wicker T."/>
            <person name="Salzberg S.L."/>
            <person name="Devos K.M."/>
            <person name="Dvorak J."/>
        </authorList>
    </citation>
    <scope>NUCLEOTIDE SEQUENCE [LARGE SCALE GENOMIC DNA]</scope>
    <source>
        <strain evidence="2">cv. AL8/78</strain>
    </source>
</reference>
<name>A0A453MSZ4_AEGTS</name>
<evidence type="ECO:0000313" key="3">
    <source>
        <dbReference type="Proteomes" id="UP000015105"/>
    </source>
</evidence>
<keyword evidence="3" id="KW-1185">Reference proteome</keyword>
<dbReference type="AlphaFoldDB" id="A0A453MSZ4"/>
<feature type="region of interest" description="Disordered" evidence="1">
    <location>
        <begin position="1"/>
        <end position="63"/>
    </location>
</feature>
<sequence>CHHVNEGIATKHAGSNASTTSRRPHLLSPCHRRHHPRSPCHRGRRPFHRSHPRRKPLPKPLATSCICVEQH</sequence>
<reference evidence="2" key="5">
    <citation type="journal article" date="2021" name="G3 (Bethesda)">
        <title>Aegilops tauschii genome assembly Aet v5.0 features greater sequence contiguity and improved annotation.</title>
        <authorList>
            <person name="Wang L."/>
            <person name="Zhu T."/>
            <person name="Rodriguez J.C."/>
            <person name="Deal K.R."/>
            <person name="Dubcovsky J."/>
            <person name="McGuire P.E."/>
            <person name="Lux T."/>
            <person name="Spannagl M."/>
            <person name="Mayer K.F.X."/>
            <person name="Baldrich P."/>
            <person name="Meyers B.C."/>
            <person name="Huo N."/>
            <person name="Gu Y.Q."/>
            <person name="Zhou H."/>
            <person name="Devos K.M."/>
            <person name="Bennetzen J.L."/>
            <person name="Unver T."/>
            <person name="Budak H."/>
            <person name="Gulick P.J."/>
            <person name="Galiba G."/>
            <person name="Kalapos B."/>
            <person name="Nelson D.R."/>
            <person name="Li P."/>
            <person name="You F.M."/>
            <person name="Luo M.C."/>
            <person name="Dvorak J."/>
        </authorList>
    </citation>
    <scope>NUCLEOTIDE SEQUENCE [LARGE SCALE GENOMIC DNA]</scope>
    <source>
        <strain evidence="2">cv. AL8/78</strain>
    </source>
</reference>
<dbReference type="Proteomes" id="UP000015105">
    <property type="component" value="Chromosome 6D"/>
</dbReference>
<organism evidence="2 3">
    <name type="scientific">Aegilops tauschii subsp. strangulata</name>
    <name type="common">Goatgrass</name>
    <dbReference type="NCBI Taxonomy" id="200361"/>
    <lineage>
        <taxon>Eukaryota</taxon>
        <taxon>Viridiplantae</taxon>
        <taxon>Streptophyta</taxon>
        <taxon>Embryophyta</taxon>
        <taxon>Tracheophyta</taxon>
        <taxon>Spermatophyta</taxon>
        <taxon>Magnoliopsida</taxon>
        <taxon>Liliopsida</taxon>
        <taxon>Poales</taxon>
        <taxon>Poaceae</taxon>
        <taxon>BOP clade</taxon>
        <taxon>Pooideae</taxon>
        <taxon>Triticodae</taxon>
        <taxon>Triticeae</taxon>
        <taxon>Triticinae</taxon>
        <taxon>Aegilops</taxon>
    </lineage>
</organism>
<feature type="compositionally biased region" description="Basic residues" evidence="1">
    <location>
        <begin position="22"/>
        <end position="57"/>
    </location>
</feature>
<reference evidence="3" key="2">
    <citation type="journal article" date="2017" name="Nat. Plants">
        <title>The Aegilops tauschii genome reveals multiple impacts of transposons.</title>
        <authorList>
            <person name="Zhao G."/>
            <person name="Zou C."/>
            <person name="Li K."/>
            <person name="Wang K."/>
            <person name="Li T."/>
            <person name="Gao L."/>
            <person name="Zhang X."/>
            <person name="Wang H."/>
            <person name="Yang Z."/>
            <person name="Liu X."/>
            <person name="Jiang W."/>
            <person name="Mao L."/>
            <person name="Kong X."/>
            <person name="Jiao Y."/>
            <person name="Jia J."/>
        </authorList>
    </citation>
    <scope>NUCLEOTIDE SEQUENCE [LARGE SCALE GENOMIC DNA]</scope>
    <source>
        <strain evidence="3">cv. AL8/78</strain>
    </source>
</reference>
<reference evidence="3" key="1">
    <citation type="journal article" date="2014" name="Science">
        <title>Ancient hybridizations among the ancestral genomes of bread wheat.</title>
        <authorList>
            <consortium name="International Wheat Genome Sequencing Consortium,"/>
            <person name="Marcussen T."/>
            <person name="Sandve S.R."/>
            <person name="Heier L."/>
            <person name="Spannagl M."/>
            <person name="Pfeifer M."/>
            <person name="Jakobsen K.S."/>
            <person name="Wulff B.B."/>
            <person name="Steuernagel B."/>
            <person name="Mayer K.F."/>
            <person name="Olsen O.A."/>
        </authorList>
    </citation>
    <scope>NUCLEOTIDE SEQUENCE [LARGE SCALE GENOMIC DNA]</scope>
    <source>
        <strain evidence="3">cv. AL8/78</strain>
    </source>
</reference>
<evidence type="ECO:0000256" key="1">
    <source>
        <dbReference type="SAM" id="MobiDB-lite"/>
    </source>
</evidence>
<dbReference type="EnsemblPlants" id="AET6Gv20064800.1">
    <property type="protein sequence ID" value="AET6Gv20064800.1"/>
    <property type="gene ID" value="AET6Gv20064800"/>
</dbReference>
<protein>
    <submittedName>
        <fullName evidence="2">Uncharacterized protein</fullName>
    </submittedName>
</protein>
<evidence type="ECO:0000313" key="2">
    <source>
        <dbReference type="EnsemblPlants" id="AET6Gv20064800.1"/>
    </source>
</evidence>
<reference evidence="2" key="4">
    <citation type="submission" date="2019-03" db="UniProtKB">
        <authorList>
            <consortium name="EnsemblPlants"/>
        </authorList>
    </citation>
    <scope>IDENTIFICATION</scope>
</reference>
<proteinExistence type="predicted"/>
<accession>A0A453MSZ4</accession>
<dbReference type="Gramene" id="AET6Gv20064800.1">
    <property type="protein sequence ID" value="AET6Gv20064800.1"/>
    <property type="gene ID" value="AET6Gv20064800"/>
</dbReference>